<proteinExistence type="predicted"/>
<dbReference type="PANTHER" id="PTHR43156">
    <property type="entry name" value="STAGE II SPORULATION PROTEIN E-RELATED"/>
    <property type="match status" value="1"/>
</dbReference>
<accession>Q3A8P0</accession>
<dbReference type="GO" id="GO:0016791">
    <property type="term" value="F:phosphatase activity"/>
    <property type="evidence" value="ECO:0007669"/>
    <property type="project" value="TreeGrafter"/>
</dbReference>
<dbReference type="EMBL" id="CP000142">
    <property type="protein sequence ID" value="ABA87778.1"/>
    <property type="molecule type" value="Genomic_DNA"/>
</dbReference>
<dbReference type="RefSeq" id="WP_011340208.1">
    <property type="nucleotide sequence ID" value="NC_007498.2"/>
</dbReference>
<dbReference type="Gene3D" id="3.60.40.10">
    <property type="entry name" value="PPM-type phosphatase domain"/>
    <property type="match status" value="1"/>
</dbReference>
<evidence type="ECO:0000256" key="1">
    <source>
        <dbReference type="ARBA" id="ARBA00022801"/>
    </source>
</evidence>
<feature type="domain" description="PPM-type phosphatase" evidence="2">
    <location>
        <begin position="30"/>
        <end position="217"/>
    </location>
</feature>
<dbReference type="STRING" id="338963.Pcar_0518"/>
<keyword evidence="1" id="KW-0378">Hydrolase</keyword>
<dbReference type="AlphaFoldDB" id="Q3A8P0"/>
<evidence type="ECO:0000259" key="2">
    <source>
        <dbReference type="Pfam" id="PF07228"/>
    </source>
</evidence>
<organism evidence="3 4">
    <name type="scientific">Syntrophotalea carbinolica (strain DSM 2380 / NBRC 103641 / GraBd1)</name>
    <name type="common">Pelobacter carbinolicus</name>
    <dbReference type="NCBI Taxonomy" id="338963"/>
    <lineage>
        <taxon>Bacteria</taxon>
        <taxon>Pseudomonadati</taxon>
        <taxon>Thermodesulfobacteriota</taxon>
        <taxon>Desulfuromonadia</taxon>
        <taxon>Desulfuromonadales</taxon>
        <taxon>Syntrophotaleaceae</taxon>
        <taxon>Syntrophotalea</taxon>
    </lineage>
</organism>
<dbReference type="Proteomes" id="UP000002534">
    <property type="component" value="Chromosome"/>
</dbReference>
<dbReference type="InterPro" id="IPR001932">
    <property type="entry name" value="PPM-type_phosphatase-like_dom"/>
</dbReference>
<gene>
    <name evidence="3" type="ordered locus">Pcar_0518</name>
</gene>
<sequence>MKCLLDVYHKSINMVGEELCGDQVRVLNSGKKTRVVLCDGLGHGVKANILASLSSEIMINMLREDISLPEVIETVIATLPVDKKLNLAYTTSTMIEVDHSDLAYKIYNFDNPPLLFFRKQKIEPLPFEKITIMDRPIQFSEGKLQRGDLLIGMSDGLLHAGLNGVLNYNWNIDHLSAYIEELFQYLPSNLQLIIDKTVAHTNQLYNRRPADDASMVGLLVRARQAVMLFTGPPVDPNEDRAMAQRVLTFEGTRIVCGGTTGHIVATQSGKKYSLEPDTARLEIPPMASLPGVDILTEGILTLSSVLEWIEATKGNPDLLPTKDNSGAVRVADALLNADEIFLLVGLKINPAYQNPDLPCNVSIRKNLLEKIAERLRDAGKTVTIEFH</sequence>
<protein>
    <submittedName>
        <fullName evidence="3">Protein serine/threonine phosphatase, SpoIIE family, putative</fullName>
    </submittedName>
</protein>
<evidence type="ECO:0000313" key="4">
    <source>
        <dbReference type="Proteomes" id="UP000002534"/>
    </source>
</evidence>
<dbReference type="KEGG" id="pca:Pcar_0518"/>
<dbReference type="SUPFAM" id="SSF81606">
    <property type="entry name" value="PP2C-like"/>
    <property type="match status" value="1"/>
</dbReference>
<dbReference type="PANTHER" id="PTHR43156:SF2">
    <property type="entry name" value="STAGE II SPORULATION PROTEIN E"/>
    <property type="match status" value="1"/>
</dbReference>
<dbReference type="OrthoDB" id="4935951at2"/>
<dbReference type="eggNOG" id="COG2208">
    <property type="taxonomic scope" value="Bacteria"/>
</dbReference>
<dbReference type="Pfam" id="PF07228">
    <property type="entry name" value="SpoIIE"/>
    <property type="match status" value="1"/>
</dbReference>
<dbReference type="InterPro" id="IPR052016">
    <property type="entry name" value="Bact_Sigma-Reg"/>
</dbReference>
<evidence type="ECO:0000313" key="3">
    <source>
        <dbReference type="EMBL" id="ABA87778.1"/>
    </source>
</evidence>
<keyword evidence="4" id="KW-1185">Reference proteome</keyword>
<dbReference type="InterPro" id="IPR036457">
    <property type="entry name" value="PPM-type-like_dom_sf"/>
</dbReference>
<dbReference type="HOGENOM" id="CLU_703441_0_0_7"/>
<name>Q3A8P0_SYNC1</name>
<reference evidence="4" key="1">
    <citation type="submission" date="2005-10" db="EMBL/GenBank/DDBJ databases">
        <title>Complete sequence of Pelobacter carbinolicus DSM 2380.</title>
        <authorList>
            <person name="Copeland A."/>
            <person name="Lucas S."/>
            <person name="Lapidus A."/>
            <person name="Barry K."/>
            <person name="Detter J.C."/>
            <person name="Glavina T."/>
            <person name="Hammon N."/>
            <person name="Israni S."/>
            <person name="Pitluck S."/>
            <person name="Chertkov O."/>
            <person name="Schmutz J."/>
            <person name="Larimer F."/>
            <person name="Land M."/>
            <person name="Kyrpides N."/>
            <person name="Ivanova N."/>
            <person name="Richardson P."/>
        </authorList>
    </citation>
    <scope>NUCLEOTIDE SEQUENCE [LARGE SCALE GENOMIC DNA]</scope>
    <source>
        <strain evidence="4">DSM 2380 / NBRC 103641 / GraBd1</strain>
    </source>
</reference>
<reference evidence="3 4" key="2">
    <citation type="journal article" date="2012" name="BMC Genomics">
        <title>The genome of Pelobacter carbinolicus reveals surprising metabolic capabilities and physiological features.</title>
        <authorList>
            <person name="Aklujkar M."/>
            <person name="Haveman S.A."/>
            <person name="Didonato R.Jr."/>
            <person name="Chertkov O."/>
            <person name="Han C.S."/>
            <person name="Land M.L."/>
            <person name="Brown P."/>
            <person name="Lovley D.R."/>
        </authorList>
    </citation>
    <scope>NUCLEOTIDE SEQUENCE [LARGE SCALE GENOMIC DNA]</scope>
    <source>
        <strain evidence="4">DSM 2380 / NBRC 103641 / GraBd1</strain>
    </source>
</reference>